<reference evidence="2 3" key="1">
    <citation type="submission" date="2024-09" db="EMBL/GenBank/DDBJ databases">
        <title>A chromosome-level genome assembly of Gray's grenadier anchovy, Coilia grayii.</title>
        <authorList>
            <person name="Fu Z."/>
        </authorList>
    </citation>
    <scope>NUCLEOTIDE SEQUENCE [LARGE SCALE GENOMIC DNA]</scope>
    <source>
        <strain evidence="2">G4</strain>
        <tissue evidence="2">Muscle</tissue>
    </source>
</reference>
<dbReference type="Proteomes" id="UP001591681">
    <property type="component" value="Unassembled WGS sequence"/>
</dbReference>
<dbReference type="AlphaFoldDB" id="A0ABD1KBE8"/>
<accession>A0ABD1KBE8</accession>
<sequence>MNKPKLQQLWTGKDLGQEHSTSPRRACLGSMQLDWVFLWSIRQSAFMLFPVTRAPIPMSTCTSWSTVKWTMTMKQRCRSILRTKRRMKRTVMTTVSKSSRKSALCPAIRPHWSPCSPPCVSARLCTQTQRMTTPMMTLRDRSTMWRKQSKSKARVMFPHSSPTRRGSPSSRPRARPLWADWRGCWPSLPHSSTTWLASGPRNSPASLRVRPEDRDCITGNHFYFGSVIKNKKKKTLY</sequence>
<evidence type="ECO:0000256" key="1">
    <source>
        <dbReference type="SAM" id="MobiDB-lite"/>
    </source>
</evidence>
<keyword evidence="3" id="KW-1185">Reference proteome</keyword>
<name>A0ABD1KBE8_9TELE</name>
<protein>
    <submittedName>
        <fullName evidence="2">Uncharacterized protein</fullName>
    </submittedName>
</protein>
<evidence type="ECO:0000313" key="3">
    <source>
        <dbReference type="Proteomes" id="UP001591681"/>
    </source>
</evidence>
<organism evidence="2 3">
    <name type="scientific">Coilia grayii</name>
    <name type="common">Gray's grenadier anchovy</name>
    <dbReference type="NCBI Taxonomy" id="363190"/>
    <lineage>
        <taxon>Eukaryota</taxon>
        <taxon>Metazoa</taxon>
        <taxon>Chordata</taxon>
        <taxon>Craniata</taxon>
        <taxon>Vertebrata</taxon>
        <taxon>Euteleostomi</taxon>
        <taxon>Actinopterygii</taxon>
        <taxon>Neopterygii</taxon>
        <taxon>Teleostei</taxon>
        <taxon>Clupei</taxon>
        <taxon>Clupeiformes</taxon>
        <taxon>Clupeoidei</taxon>
        <taxon>Engraulidae</taxon>
        <taxon>Coilinae</taxon>
        <taxon>Coilia</taxon>
    </lineage>
</organism>
<proteinExistence type="predicted"/>
<gene>
    <name evidence="2" type="ORF">ACEWY4_008628</name>
</gene>
<evidence type="ECO:0000313" key="2">
    <source>
        <dbReference type="EMBL" id="KAL2096480.1"/>
    </source>
</evidence>
<feature type="compositionally biased region" description="Low complexity" evidence="1">
    <location>
        <begin position="158"/>
        <end position="171"/>
    </location>
</feature>
<dbReference type="EMBL" id="JBHFQA010000007">
    <property type="protein sequence ID" value="KAL2096480.1"/>
    <property type="molecule type" value="Genomic_DNA"/>
</dbReference>
<feature type="region of interest" description="Disordered" evidence="1">
    <location>
        <begin position="1"/>
        <end position="21"/>
    </location>
</feature>
<comment type="caution">
    <text evidence="2">The sequence shown here is derived from an EMBL/GenBank/DDBJ whole genome shotgun (WGS) entry which is preliminary data.</text>
</comment>
<feature type="region of interest" description="Disordered" evidence="1">
    <location>
        <begin position="142"/>
        <end position="174"/>
    </location>
</feature>